<feature type="compositionally biased region" description="Low complexity" evidence="6">
    <location>
        <begin position="36"/>
        <end position="48"/>
    </location>
</feature>
<evidence type="ECO:0000259" key="7">
    <source>
        <dbReference type="SMART" id="SM00382"/>
    </source>
</evidence>
<dbReference type="SUPFAM" id="SSF49879">
    <property type="entry name" value="SMAD/FHA domain"/>
    <property type="match status" value="1"/>
</dbReference>
<feature type="region of interest" description="Disordered" evidence="6">
    <location>
        <begin position="1"/>
        <end position="103"/>
    </location>
</feature>
<dbReference type="InterPro" id="IPR003960">
    <property type="entry name" value="ATPase_AAA_CS"/>
</dbReference>
<dbReference type="Pfam" id="PF17862">
    <property type="entry name" value="AAA_lid_3"/>
    <property type="match status" value="1"/>
</dbReference>
<evidence type="ECO:0000256" key="5">
    <source>
        <dbReference type="ARBA" id="ARBA00023128"/>
    </source>
</evidence>
<dbReference type="Gene3D" id="2.60.200.20">
    <property type="match status" value="1"/>
</dbReference>
<dbReference type="Gene3D" id="1.10.8.60">
    <property type="match status" value="1"/>
</dbReference>
<keyword evidence="3" id="KW-0472">Membrane</keyword>
<feature type="region of interest" description="Disordered" evidence="6">
    <location>
        <begin position="356"/>
        <end position="383"/>
    </location>
</feature>
<keyword evidence="5" id="KW-0496">Mitochondrion</keyword>
<dbReference type="AlphaFoldDB" id="Q9SRY2"/>
<dbReference type="GO" id="GO:0005524">
    <property type="term" value="F:ATP binding"/>
    <property type="evidence" value="ECO:0007669"/>
    <property type="project" value="UniProtKB-KW"/>
</dbReference>
<keyword evidence="4" id="KW-0067">ATP-binding</keyword>
<accession>Q9SRY2</accession>
<dbReference type="Pfam" id="PF00004">
    <property type="entry name" value="AAA"/>
    <property type="match status" value="1"/>
</dbReference>
<dbReference type="FunFam" id="3.40.50.300:FF:000416">
    <property type="entry name" value="p-loop nucleoside triphosphate hydrolase superfamily protein"/>
    <property type="match status" value="1"/>
</dbReference>
<sequence length="1217" mass="134152">MVDTRRSSSASKRFCAATSSSSRPTKRSKVKIDTYAAAEPASSSSASEVPIDNQAPVSDPGSISGDPELRTSDPQSNDAERPVTTTDVPAMETDTNPELEGLVTPTPAGEVVVEAEKSKSSKKRIAKAPWAKLLSQFPQNPHLVMRGSVFTVGRRACDLCIRDHSMPNVLCELRQSEHGGPSVASLEIIGNGVLVQVNGKIYQRSTCVHLRGGDEIIFTTPGKHAYVSFYKFFEKLSTVQIFQPLKDENLAAPDRTSSLSLFEAQSAPLKGLHVETRARDSSSVDGTASLLASISKLQNVPFLPPTAKSVKRQQNSEVPVLPSSCDDFILDVDLNDADSNNDHAAIASMEKTVASTSCAANDDHDADGNGMDPFQEPEAGNIPDPAYEIRPILSLLGDPSEFDLRGSISKILVDERREVREMPKEYERPSASVLTRRQAHKDSLRGGILNPQDIEVSFENFPYFLSGTTKDVLMISTYAHIKYGKEYAEYASDLPTACPRILLSGPSGKLWTSIVYESFVSHFHFPNKFSYGIFEGSEIYQEMLAKALAKQCGAKLMIVDSLLLPGGSTPKEADTTKESSRRERLSVLAKRAVQAAQAAVLQHKKPISSVEAGITGGSTLSSQAVRRQEVSTATSKSYTFKAGDRQQVFKEKYSLRLKAMDLQKSGLDLIDRYQMAMILVVYAKKTMVFFVLVIFVLISTTHLRLKASSLRLESSSSDDADKLAINEIFEVAFNESERGSLILFLKDIEKSVSGNTDVYITLKSKLENLPENIVVIASQTQLDNRKEKSHPGGFLFTKFGSNQTALLDLAFPDEASLVDWKDKLERDTEILKAQANITSIRAHLVICLIENHMINRCGESGWLCFQSPSYELLRTYSQGQQAYHLGRKDVVTENEFEKKLLSDVIPPSDIGVSFSDIGALENVKDTLKELVMLPLQRPELFGKGQLTKPTKGILLFGPPGTGKTMLAKAVATEAGANFINISMSSITSKWFGEGEKYVKAVFSLASKIAPSVIFVDEVDSMLGRRENPGEHEAMRKMKNEFMINWDGLRTKDKERVLVLAATNRPFDLDEAVIRRLPRRLMVNLPDSANRSKILSVILAKEEMAEDVDLEAIANMTDGYSGSDLKNLCVTAAHLPIREILEKEKKERSVAQAENRAMPQLYSSTDVRPLNMNDFKTAHDQVCASVASDSSNMNELQQWNELYGEGGSRKKTSLSYFM</sequence>
<comment type="subcellular location">
    <subcellularLocation>
        <location evidence="1">Mitochondrion outer membrane</location>
        <topology evidence="1">Single-pass membrane protein</topology>
    </subcellularLocation>
</comment>
<dbReference type="InterPro" id="IPR003959">
    <property type="entry name" value="ATPase_AAA_core"/>
</dbReference>
<dbReference type="SUPFAM" id="SSF52540">
    <property type="entry name" value="P-loop containing nucleoside triphosphate hydrolases"/>
    <property type="match status" value="1"/>
</dbReference>
<keyword evidence="2" id="KW-0547">Nucleotide-binding</keyword>
<dbReference type="PANTHER" id="PTHR45644">
    <property type="entry name" value="AAA ATPASE, PUTATIVE (AFU_ORTHOLOGUE AFUA_2G12920)-RELATED-RELATED"/>
    <property type="match status" value="1"/>
</dbReference>
<dbReference type="ExpressionAtlas" id="Q9SRY2">
    <property type="expression patterns" value="baseline and differential"/>
</dbReference>
<organism evidence="8">
    <name type="scientific">Arabidopsis thaliana</name>
    <name type="common">Mouse-ear cress</name>
    <dbReference type="NCBI Taxonomy" id="3702"/>
    <lineage>
        <taxon>Eukaryota</taxon>
        <taxon>Viridiplantae</taxon>
        <taxon>Streptophyta</taxon>
        <taxon>Embryophyta</taxon>
        <taxon>Tracheophyta</taxon>
        <taxon>Spermatophyta</taxon>
        <taxon>Magnoliopsida</taxon>
        <taxon>eudicotyledons</taxon>
        <taxon>Gunneridae</taxon>
        <taxon>Pentapetalae</taxon>
        <taxon>rosids</taxon>
        <taxon>malvids</taxon>
        <taxon>Brassicales</taxon>
        <taxon>Brassicaceae</taxon>
        <taxon>Camelineae</taxon>
        <taxon>Arabidopsis</taxon>
    </lineage>
</organism>
<dbReference type="InterPro" id="IPR041569">
    <property type="entry name" value="AAA_lid_3"/>
</dbReference>
<name>Q9SRY2_ARATH</name>
<gene>
    <name evidence="8" type="primary">F22D16.11</name>
</gene>
<dbReference type="GO" id="GO:0016887">
    <property type="term" value="F:ATP hydrolysis activity"/>
    <property type="evidence" value="ECO:0007669"/>
    <property type="project" value="InterPro"/>
</dbReference>
<evidence type="ECO:0000256" key="1">
    <source>
        <dbReference type="ARBA" id="ARBA00004572"/>
    </source>
</evidence>
<evidence type="ECO:0000256" key="4">
    <source>
        <dbReference type="ARBA" id="ARBA00022840"/>
    </source>
</evidence>
<evidence type="ECO:0000256" key="2">
    <source>
        <dbReference type="ARBA" id="ARBA00022741"/>
    </source>
</evidence>
<evidence type="ECO:0000313" key="8">
    <source>
        <dbReference type="EMBL" id="AAF02877.1"/>
    </source>
</evidence>
<dbReference type="InterPro" id="IPR003593">
    <property type="entry name" value="AAA+_ATPase"/>
</dbReference>
<dbReference type="InterPro" id="IPR051701">
    <property type="entry name" value="Mito_OM_Translocase_MSP1"/>
</dbReference>
<dbReference type="InterPro" id="IPR027417">
    <property type="entry name" value="P-loop_NTPase"/>
</dbReference>
<reference key="2">
    <citation type="journal article" date="2000" name="Nature">
        <title>Sequence and analysis of chromosome 1 of the plant Arabidopsis thaliana.</title>
        <authorList>
            <person name="Theologis A."/>
            <person name="Ecker J.R."/>
            <person name="Palm C.J."/>
            <person name="Federspiel N.A."/>
            <person name="Kaul S."/>
            <person name="White O."/>
            <person name="Alonso J."/>
            <person name="Altafi H."/>
            <person name="Araujo R."/>
            <person name="Bowman C.L."/>
            <person name="Brooks S.Y."/>
            <person name="Buehler E."/>
            <person name="Chan A."/>
            <person name="Chao Q."/>
            <person name="Chen H."/>
            <person name="Cheuk R.F."/>
            <person name="Chin C.W."/>
            <person name="Chung M.K."/>
            <person name="Conn L."/>
            <person name="Conway A.B."/>
            <person name="Conway A.R."/>
            <person name="Creasy T.H."/>
            <person name="Dewar K."/>
            <person name="Dunn P."/>
            <person name="Etgu P."/>
            <person name="Feldblyum T.V."/>
            <person name="Feng J."/>
            <person name="Fong B."/>
            <person name="Fujii C.Y."/>
            <person name="Gill J.E."/>
            <person name="Goldsmith A.D."/>
            <person name="Haas B."/>
            <person name="Hansen N.F."/>
            <person name="Hughes B."/>
            <person name="Huizar L."/>
            <person name="Hunter J.L."/>
            <person name="Jenkins J."/>
            <person name="Johnson-Hopson C."/>
            <person name="Khan S."/>
            <person name="Khaykin E."/>
            <person name="Kim C.J."/>
            <person name="Koo H.L."/>
            <person name="Kremenetskaia I."/>
            <person name="Kurtz D.B."/>
            <person name="Kwan A."/>
            <person name="Lam B."/>
            <person name="Langin-Hooper S."/>
            <person name="Lee A."/>
            <person name="Lee J.M."/>
            <person name="Lenz C.A."/>
            <person name="Li J.H."/>
            <person name="Li Y."/>
            <person name="Lin X."/>
            <person name="Liu S.X."/>
            <person name="Liu Z.A."/>
            <person name="Luros J.S."/>
            <person name="Maiti R."/>
            <person name="Marziali A."/>
            <person name="Militscher J."/>
            <person name="Miranda M."/>
            <person name="Nguyen M."/>
            <person name="Nierman W.C."/>
            <person name="Osborne B.I."/>
            <person name="Pai G."/>
            <person name="Peterson J."/>
            <person name="Pham P.K."/>
            <person name="Rizzo M."/>
            <person name="Rooney T."/>
            <person name="Rowley D."/>
            <person name="Sakano H."/>
            <person name="Salzberg S.L."/>
            <person name="Schwartz J.R."/>
            <person name="Shinn P."/>
            <person name="Southwick A.M."/>
            <person name="Sun H."/>
            <person name="Tallon L.J."/>
            <person name="Tambunga G."/>
            <person name="Toriumi M.J."/>
            <person name="Town C.D."/>
            <person name="Utterback T."/>
            <person name="Van Aken S."/>
            <person name="Vaysberg M."/>
            <person name="Vysotskaia V.S."/>
            <person name="Walker M."/>
            <person name="Wu D."/>
            <person name="Yu G."/>
            <person name="Fraser C.M."/>
            <person name="Venter J.C."/>
            <person name="Davis R.W."/>
        </authorList>
    </citation>
    <scope>NUCLEOTIDE SEQUENCE [LARGE SCALE GENOMIC DNA]</scope>
    <source>
        <strain>cv. Columbia</strain>
    </source>
</reference>
<dbReference type="InterPro" id="IPR008984">
    <property type="entry name" value="SMAD_FHA_dom_sf"/>
</dbReference>
<dbReference type="SMART" id="SM00382">
    <property type="entry name" value="AAA"/>
    <property type="match status" value="1"/>
</dbReference>
<reference evidence="8" key="1">
    <citation type="submission" date="1999-10" db="EMBL/GenBank/DDBJ databases">
        <authorList>
            <person name="Federspiel N.A."/>
            <person name="Palm C.J."/>
            <person name="Conway A.B."/>
            <person name="Conn L."/>
            <person name="Hansen N.F."/>
            <person name="Altafi H."/>
            <person name="Nguyen M."/>
            <person name="Lam B."/>
            <person name="Buehler E."/>
            <person name="Dunn P."/>
            <person name="Gonzalez A."/>
            <person name="Kremenetskaia I."/>
            <person name="Kim C."/>
            <person name="Lenz C."/>
            <person name="Li J."/>
            <person name="Liu S."/>
            <person name="Luros S."/>
            <person name="Schwartz J."/>
            <person name="Shinn P."/>
            <person name="Toriumi M."/>
            <person name="Vysotskaia V.S."/>
            <person name="Walker M."/>
            <person name="Yu G."/>
            <person name="Ecker J."/>
            <person name="Theologis A."/>
            <person name="Davis R.W."/>
        </authorList>
    </citation>
    <scope>NUCLEOTIDE SEQUENCE</scope>
</reference>
<protein>
    <submittedName>
        <fullName evidence="8">F22D16.11 protein</fullName>
    </submittedName>
</protein>
<keyword evidence="3" id="KW-1000">Mitochondrion outer membrane</keyword>
<dbReference type="PANTHER" id="PTHR45644:SF42">
    <property type="entry name" value="AAA-TYPE ATPASE FAMILY PROTEIN"/>
    <property type="match status" value="1"/>
</dbReference>
<dbReference type="Gene3D" id="3.40.50.300">
    <property type="entry name" value="P-loop containing nucleotide triphosphate hydrolases"/>
    <property type="match status" value="1"/>
</dbReference>
<proteinExistence type="predicted"/>
<dbReference type="PROSITE" id="PS00674">
    <property type="entry name" value="AAA"/>
    <property type="match status" value="1"/>
</dbReference>
<dbReference type="GO" id="GO:0005741">
    <property type="term" value="C:mitochondrial outer membrane"/>
    <property type="evidence" value="ECO:0007669"/>
    <property type="project" value="UniProtKB-SubCell"/>
</dbReference>
<feature type="domain" description="AAA+ ATPase" evidence="7">
    <location>
        <begin position="949"/>
        <end position="1086"/>
    </location>
</feature>
<dbReference type="EMBL" id="AC009525">
    <property type="protein sequence ID" value="AAF02877.1"/>
    <property type="molecule type" value="Genomic_DNA"/>
</dbReference>
<feature type="compositionally biased region" description="Polar residues" evidence="6">
    <location>
        <begin position="72"/>
        <end position="87"/>
    </location>
</feature>
<evidence type="ECO:0000256" key="3">
    <source>
        <dbReference type="ARBA" id="ARBA00022787"/>
    </source>
</evidence>
<dbReference type="PIR" id="C86159">
    <property type="entry name" value="C86159"/>
</dbReference>
<dbReference type="CDD" id="cd19520">
    <property type="entry name" value="RecA-like_ATAD1"/>
    <property type="match status" value="1"/>
</dbReference>
<evidence type="ECO:0000256" key="6">
    <source>
        <dbReference type="SAM" id="MobiDB-lite"/>
    </source>
</evidence>